<evidence type="ECO:0000256" key="2">
    <source>
        <dbReference type="ARBA" id="ARBA00022917"/>
    </source>
</evidence>
<organism evidence="7 8">
    <name type="scientific">Bifidobacterium scardovii</name>
    <dbReference type="NCBI Taxonomy" id="158787"/>
    <lineage>
        <taxon>Bacteria</taxon>
        <taxon>Bacillati</taxon>
        <taxon>Actinomycetota</taxon>
        <taxon>Actinomycetes</taxon>
        <taxon>Bifidobacteriales</taxon>
        <taxon>Bifidobacteriaceae</taxon>
        <taxon>Bifidobacterium</taxon>
    </lineage>
</organism>
<dbReference type="SUPFAM" id="SSF55826">
    <property type="entry name" value="YbaK/ProRS associated domain"/>
    <property type="match status" value="1"/>
</dbReference>
<evidence type="ECO:0000313" key="8">
    <source>
        <dbReference type="Proteomes" id="UP000029033"/>
    </source>
</evidence>
<dbReference type="NCBIfam" id="TIGR00011">
    <property type="entry name" value="YbaK_EbsC"/>
    <property type="match status" value="1"/>
</dbReference>
<keyword evidence="3 4" id="KW-0456">Lyase</keyword>
<dbReference type="PANTHER" id="PTHR30411">
    <property type="entry name" value="CYTOPLASMIC PROTEIN"/>
    <property type="match status" value="1"/>
</dbReference>
<reference evidence="7 8" key="1">
    <citation type="submission" date="2014-03" db="EMBL/GenBank/DDBJ databases">
        <title>Genomics of Bifidobacteria.</title>
        <authorList>
            <person name="Ventura M."/>
            <person name="Milani C."/>
            <person name="Lugli G.A."/>
        </authorList>
    </citation>
    <scope>NUCLEOTIDE SEQUENCE [LARGE SCALE GENOMIC DNA]</scope>
    <source>
        <strain evidence="7 8">LMG 21589</strain>
    </source>
</reference>
<evidence type="ECO:0000256" key="3">
    <source>
        <dbReference type="ARBA" id="ARBA00023239"/>
    </source>
</evidence>
<dbReference type="CDD" id="cd00002">
    <property type="entry name" value="YbaK_deacylase"/>
    <property type="match status" value="1"/>
</dbReference>
<dbReference type="InterPro" id="IPR004369">
    <property type="entry name" value="Prolyl-tRNA_editing_YbaK/EbsC"/>
</dbReference>
<dbReference type="Gene3D" id="3.90.960.10">
    <property type="entry name" value="YbaK/aminoacyl-tRNA synthetase-associated domain"/>
    <property type="match status" value="1"/>
</dbReference>
<accession>A0A087D9D2</accession>
<dbReference type="InterPro" id="IPR007214">
    <property type="entry name" value="YbaK/aa-tRNA-synth-assoc-dom"/>
</dbReference>
<dbReference type="GO" id="GO:0016829">
    <property type="term" value="F:lyase activity"/>
    <property type="evidence" value="ECO:0007669"/>
    <property type="project" value="UniProtKB-KW"/>
</dbReference>
<dbReference type="GO" id="GO:0006412">
    <property type="term" value="P:translation"/>
    <property type="evidence" value="ECO:0007669"/>
    <property type="project" value="UniProtKB-KW"/>
</dbReference>
<gene>
    <name evidence="7" type="ORF">BSCA_2321</name>
</gene>
<keyword evidence="2 4" id="KW-0648">Protein biosynthesis</keyword>
<dbReference type="eggNOG" id="COG2606">
    <property type="taxonomic scope" value="Bacteria"/>
</dbReference>
<proteinExistence type="inferred from homology"/>
<name>A0A087D9D2_9BIFI</name>
<dbReference type="STRING" id="158787.BSCA_2321"/>
<evidence type="ECO:0000313" key="7">
    <source>
        <dbReference type="EMBL" id="KFI92132.1"/>
    </source>
</evidence>
<feature type="domain" description="YbaK/aminoacyl-tRNA synthetase-associated" evidence="6">
    <location>
        <begin position="50"/>
        <end position="161"/>
    </location>
</feature>
<dbReference type="PIRSF" id="PIRSF006181">
    <property type="entry name" value="EbsC_YbaK"/>
    <property type="match status" value="1"/>
</dbReference>
<dbReference type="AlphaFoldDB" id="A0A087D9D2"/>
<keyword evidence="7" id="KW-0030">Aminoacyl-tRNA synthetase</keyword>
<sequence length="173" mass="18418">MMDAMGHKSKHEKGKGSTPATVQLEQAGVPFETYEYEHSNDHMEDGYGVEAATKLGFDEHQVFKTLMADTGSERVVGVVPVSGHMDLKALAAAAGAKKATMADPKVAMRESGYVVGGISPLGQKVHHKTVLDESALQFDRILLSGGKRGFSIGIDPKDLLKVLDAVAAPIGTW</sequence>
<dbReference type="GO" id="GO:0004812">
    <property type="term" value="F:aminoacyl-tRNA ligase activity"/>
    <property type="evidence" value="ECO:0007669"/>
    <property type="project" value="UniProtKB-KW"/>
</dbReference>
<dbReference type="Proteomes" id="UP000029033">
    <property type="component" value="Unassembled WGS sequence"/>
</dbReference>
<evidence type="ECO:0000256" key="5">
    <source>
        <dbReference type="SAM" id="MobiDB-lite"/>
    </source>
</evidence>
<dbReference type="InterPro" id="IPR036754">
    <property type="entry name" value="YbaK/aa-tRNA-synt-asso_dom_sf"/>
</dbReference>
<keyword evidence="7" id="KW-0436">Ligase</keyword>
<evidence type="ECO:0000256" key="1">
    <source>
        <dbReference type="ARBA" id="ARBA00009798"/>
    </source>
</evidence>
<feature type="region of interest" description="Disordered" evidence="5">
    <location>
        <begin position="1"/>
        <end position="20"/>
    </location>
</feature>
<protein>
    <recommendedName>
        <fullName evidence="4">Cys-tRNA(Pro)/Cys-tRNA(Cys) deacylase</fullName>
        <ecNumber evidence="4">4.2.-.-</ecNumber>
    </recommendedName>
</protein>
<dbReference type="EMBL" id="JGZO01000016">
    <property type="protein sequence ID" value="KFI92132.1"/>
    <property type="molecule type" value="Genomic_DNA"/>
</dbReference>
<dbReference type="Pfam" id="PF04073">
    <property type="entry name" value="tRNA_edit"/>
    <property type="match status" value="1"/>
</dbReference>
<dbReference type="PANTHER" id="PTHR30411:SF0">
    <property type="entry name" value="CYS-TRNA(PRO)_CYS-TRNA(CYS) DEACYLASE YBAK"/>
    <property type="match status" value="1"/>
</dbReference>
<comment type="similarity">
    <text evidence="1 4">Belongs to the prolyl-tRNA editing family. YbaK/EbsC subfamily.</text>
</comment>
<evidence type="ECO:0000256" key="4">
    <source>
        <dbReference type="PIRNR" id="PIRNR006181"/>
    </source>
</evidence>
<comment type="caution">
    <text evidence="7">The sequence shown here is derived from an EMBL/GenBank/DDBJ whole genome shotgun (WGS) entry which is preliminary data.</text>
</comment>
<dbReference type="EC" id="4.2.-.-" evidence="4"/>
<dbReference type="GO" id="GO:0002161">
    <property type="term" value="F:aminoacyl-tRNA deacylase activity"/>
    <property type="evidence" value="ECO:0007669"/>
    <property type="project" value="InterPro"/>
</dbReference>
<evidence type="ECO:0000259" key="6">
    <source>
        <dbReference type="Pfam" id="PF04073"/>
    </source>
</evidence>
<keyword evidence="8" id="KW-1185">Reference proteome</keyword>